<gene>
    <name evidence="15" type="ORF">ACJMK2_008023</name>
</gene>
<keyword evidence="5 12" id="KW-0479">Metal-binding</keyword>
<feature type="active site" description="Proton donor" evidence="10">
    <location>
        <position position="68"/>
    </location>
</feature>
<evidence type="ECO:0000259" key="14">
    <source>
        <dbReference type="PROSITE" id="PS51747"/>
    </source>
</evidence>
<evidence type="ECO:0000313" key="16">
    <source>
        <dbReference type="Proteomes" id="UP001634394"/>
    </source>
</evidence>
<keyword evidence="6 13" id="KW-0378">Hydrolase</keyword>
<evidence type="ECO:0000256" key="10">
    <source>
        <dbReference type="PIRSR" id="PIRSR606262-1"/>
    </source>
</evidence>
<name>A0ABD3VKR3_SINWO</name>
<evidence type="ECO:0000256" key="13">
    <source>
        <dbReference type="RuleBase" id="RU364006"/>
    </source>
</evidence>
<dbReference type="CDD" id="cd01283">
    <property type="entry name" value="cytidine_deaminase"/>
    <property type="match status" value="1"/>
</dbReference>
<dbReference type="InterPro" id="IPR002125">
    <property type="entry name" value="CMP_dCMP_dom"/>
</dbReference>
<dbReference type="GO" id="GO:0072527">
    <property type="term" value="P:pyrimidine-containing compound metabolic process"/>
    <property type="evidence" value="ECO:0007669"/>
    <property type="project" value="UniProtKB-ARBA"/>
</dbReference>
<dbReference type="Proteomes" id="UP001634394">
    <property type="component" value="Unassembled WGS sequence"/>
</dbReference>
<dbReference type="EC" id="3.5.4.5" evidence="4 13"/>
<feature type="binding site" evidence="12">
    <location>
        <position position="100"/>
    </location>
    <ligand>
        <name>Zn(2+)</name>
        <dbReference type="ChEBI" id="CHEBI:29105"/>
        <note>catalytic</note>
    </ligand>
</feature>
<dbReference type="AlphaFoldDB" id="A0ABD3VKR3"/>
<dbReference type="PROSITE" id="PS51747">
    <property type="entry name" value="CYT_DCMP_DEAMINASES_2"/>
    <property type="match status" value="1"/>
</dbReference>
<dbReference type="FunFam" id="3.40.140.10:FF:000008">
    <property type="entry name" value="Cytidine deaminase"/>
    <property type="match status" value="1"/>
</dbReference>
<comment type="cofactor">
    <cofactor evidence="1 12 13">
        <name>Zn(2+)</name>
        <dbReference type="ChEBI" id="CHEBI:29105"/>
    </cofactor>
</comment>
<comment type="caution">
    <text evidence="15">The sequence shown here is derived from an EMBL/GenBank/DDBJ whole genome shotgun (WGS) entry which is preliminary data.</text>
</comment>
<sequence length="148" mass="16162">MSTSSTLLLDSTDSTIQKLIDLALEVKDKAYCPYSNFRVGCAVLCPDGSMFSGCNVENASYGLSMCAERVAVMKAVSEGHQKFKATAIVCDIKGSFKASCGACRQFYSEFGLDLEMYLVKPDMTVKKVILGDIFSMAFTPDALMEERI</sequence>
<evidence type="ECO:0000256" key="4">
    <source>
        <dbReference type="ARBA" id="ARBA00012783"/>
    </source>
</evidence>
<evidence type="ECO:0000256" key="7">
    <source>
        <dbReference type="ARBA" id="ARBA00022833"/>
    </source>
</evidence>
<dbReference type="EMBL" id="JBJQND010000011">
    <property type="protein sequence ID" value="KAL3862020.1"/>
    <property type="molecule type" value="Genomic_DNA"/>
</dbReference>
<evidence type="ECO:0000256" key="9">
    <source>
        <dbReference type="ARBA" id="ARBA00049558"/>
    </source>
</evidence>
<comment type="catalytic activity">
    <reaction evidence="13">
        <text>2'-deoxycytidine + H2O + H(+) = 2'-deoxyuridine + NH4(+)</text>
        <dbReference type="Rhea" id="RHEA:13433"/>
        <dbReference type="ChEBI" id="CHEBI:15377"/>
        <dbReference type="ChEBI" id="CHEBI:15378"/>
        <dbReference type="ChEBI" id="CHEBI:15698"/>
        <dbReference type="ChEBI" id="CHEBI:16450"/>
        <dbReference type="ChEBI" id="CHEBI:28938"/>
        <dbReference type="EC" id="3.5.4.5"/>
    </reaction>
</comment>
<comment type="similarity">
    <text evidence="3 13">Belongs to the cytidine and deoxycytidylate deaminase family.</text>
</comment>
<evidence type="ECO:0000256" key="11">
    <source>
        <dbReference type="PIRSR" id="PIRSR606262-2"/>
    </source>
</evidence>
<comment type="catalytic activity">
    <reaction evidence="9 13">
        <text>cytidine + H2O + H(+) = uridine + NH4(+)</text>
        <dbReference type="Rhea" id="RHEA:16069"/>
        <dbReference type="ChEBI" id="CHEBI:15377"/>
        <dbReference type="ChEBI" id="CHEBI:15378"/>
        <dbReference type="ChEBI" id="CHEBI:16704"/>
        <dbReference type="ChEBI" id="CHEBI:17562"/>
        <dbReference type="ChEBI" id="CHEBI:28938"/>
        <dbReference type="EC" id="3.5.4.5"/>
    </reaction>
</comment>
<feature type="binding site" evidence="11">
    <location>
        <begin position="55"/>
        <end position="61"/>
    </location>
    <ligand>
        <name>substrate</name>
    </ligand>
</feature>
<comment type="function">
    <text evidence="2 13">This enzyme scavenges exogenous and endogenous cytidine and 2'-deoxycytidine for UMP synthesis.</text>
</comment>
<dbReference type="SUPFAM" id="SSF53927">
    <property type="entry name" value="Cytidine deaminase-like"/>
    <property type="match status" value="1"/>
</dbReference>
<accession>A0ABD3VKR3</accession>
<organism evidence="15 16">
    <name type="scientific">Sinanodonta woodiana</name>
    <name type="common">Chinese pond mussel</name>
    <name type="synonym">Anodonta woodiana</name>
    <dbReference type="NCBI Taxonomy" id="1069815"/>
    <lineage>
        <taxon>Eukaryota</taxon>
        <taxon>Metazoa</taxon>
        <taxon>Spiralia</taxon>
        <taxon>Lophotrochozoa</taxon>
        <taxon>Mollusca</taxon>
        <taxon>Bivalvia</taxon>
        <taxon>Autobranchia</taxon>
        <taxon>Heteroconchia</taxon>
        <taxon>Palaeoheterodonta</taxon>
        <taxon>Unionida</taxon>
        <taxon>Unionoidea</taxon>
        <taxon>Unionidae</taxon>
        <taxon>Unioninae</taxon>
        <taxon>Sinanodonta</taxon>
    </lineage>
</organism>
<dbReference type="PANTHER" id="PTHR11644">
    <property type="entry name" value="CYTIDINE DEAMINASE"/>
    <property type="match status" value="1"/>
</dbReference>
<evidence type="ECO:0000256" key="12">
    <source>
        <dbReference type="PIRSR" id="PIRSR606262-3"/>
    </source>
</evidence>
<keyword evidence="7 12" id="KW-0862">Zinc</keyword>
<feature type="domain" description="CMP/dCMP-type deaminase" evidence="14">
    <location>
        <begin position="14"/>
        <end position="141"/>
    </location>
</feature>
<evidence type="ECO:0000256" key="8">
    <source>
        <dbReference type="ARBA" id="ARBA00032005"/>
    </source>
</evidence>
<keyword evidence="16" id="KW-1185">Reference proteome</keyword>
<dbReference type="NCBIfam" id="TIGR01354">
    <property type="entry name" value="cyt_deam_tetra"/>
    <property type="match status" value="1"/>
</dbReference>
<dbReference type="GO" id="GO:0004126">
    <property type="term" value="F:cytidine deaminase activity"/>
    <property type="evidence" value="ECO:0007669"/>
    <property type="project" value="UniProtKB-UniRule"/>
</dbReference>
<dbReference type="InterPro" id="IPR006262">
    <property type="entry name" value="Cyt_deam_tetra"/>
</dbReference>
<feature type="binding site" evidence="12">
    <location>
        <position position="103"/>
    </location>
    <ligand>
        <name>Zn(2+)</name>
        <dbReference type="ChEBI" id="CHEBI:29105"/>
        <note>catalytic</note>
    </ligand>
</feature>
<dbReference type="Gene3D" id="3.40.140.10">
    <property type="entry name" value="Cytidine Deaminase, domain 2"/>
    <property type="match status" value="1"/>
</dbReference>
<dbReference type="NCBIfam" id="NF004064">
    <property type="entry name" value="PRK05578.1"/>
    <property type="match status" value="1"/>
</dbReference>
<evidence type="ECO:0000256" key="2">
    <source>
        <dbReference type="ARBA" id="ARBA00003949"/>
    </source>
</evidence>
<dbReference type="GO" id="GO:0008270">
    <property type="term" value="F:zinc ion binding"/>
    <property type="evidence" value="ECO:0007669"/>
    <property type="project" value="UniProtKB-UniRule"/>
</dbReference>
<evidence type="ECO:0000313" key="15">
    <source>
        <dbReference type="EMBL" id="KAL3862020.1"/>
    </source>
</evidence>
<evidence type="ECO:0000256" key="1">
    <source>
        <dbReference type="ARBA" id="ARBA00001947"/>
    </source>
</evidence>
<feature type="binding site" evidence="12">
    <location>
        <position position="66"/>
    </location>
    <ligand>
        <name>Zn(2+)</name>
        <dbReference type="ChEBI" id="CHEBI:29105"/>
        <note>catalytic</note>
    </ligand>
</feature>
<proteinExistence type="inferred from homology"/>
<dbReference type="GO" id="GO:0055086">
    <property type="term" value="P:nucleobase-containing small molecule metabolic process"/>
    <property type="evidence" value="ECO:0007669"/>
    <property type="project" value="UniProtKB-ARBA"/>
</dbReference>
<dbReference type="InterPro" id="IPR050202">
    <property type="entry name" value="Cyt/Deoxycyt_deaminase"/>
</dbReference>
<evidence type="ECO:0000256" key="5">
    <source>
        <dbReference type="ARBA" id="ARBA00022723"/>
    </source>
</evidence>
<reference evidence="15 16" key="1">
    <citation type="submission" date="2024-11" db="EMBL/GenBank/DDBJ databases">
        <title>Chromosome-level genome assembly of the freshwater bivalve Anodonta woodiana.</title>
        <authorList>
            <person name="Chen X."/>
        </authorList>
    </citation>
    <scope>NUCLEOTIDE SEQUENCE [LARGE SCALE GENOMIC DNA]</scope>
    <source>
        <strain evidence="15">MN2024</strain>
        <tissue evidence="15">Gills</tissue>
    </source>
</reference>
<dbReference type="Pfam" id="PF00383">
    <property type="entry name" value="dCMP_cyt_deam_1"/>
    <property type="match status" value="1"/>
</dbReference>
<evidence type="ECO:0000256" key="3">
    <source>
        <dbReference type="ARBA" id="ARBA00006576"/>
    </source>
</evidence>
<dbReference type="InterPro" id="IPR016193">
    <property type="entry name" value="Cytidine_deaminase-like"/>
</dbReference>
<dbReference type="PANTHER" id="PTHR11644:SF2">
    <property type="entry name" value="CYTIDINE DEAMINASE"/>
    <property type="match status" value="1"/>
</dbReference>
<protein>
    <recommendedName>
        <fullName evidence="4 13">Cytidine deaminase</fullName>
        <ecNumber evidence="4 13">3.5.4.5</ecNumber>
    </recommendedName>
    <alternativeName>
        <fullName evidence="8 13">Cytidine aminohydrolase</fullName>
    </alternativeName>
</protein>
<evidence type="ECO:0000256" key="6">
    <source>
        <dbReference type="ARBA" id="ARBA00022801"/>
    </source>
</evidence>